<dbReference type="GO" id="GO:0004386">
    <property type="term" value="F:helicase activity"/>
    <property type="evidence" value="ECO:0007669"/>
    <property type="project" value="UniProtKB-KW"/>
</dbReference>
<evidence type="ECO:0000256" key="1">
    <source>
        <dbReference type="SAM" id="MobiDB-lite"/>
    </source>
</evidence>
<feature type="region of interest" description="Disordered" evidence="1">
    <location>
        <begin position="102"/>
        <end position="159"/>
    </location>
</feature>
<keyword evidence="3" id="KW-1185">Reference proteome</keyword>
<evidence type="ECO:0000313" key="3">
    <source>
        <dbReference type="Proteomes" id="UP000501240"/>
    </source>
</evidence>
<keyword evidence="2" id="KW-0067">ATP-binding</keyword>
<feature type="compositionally biased region" description="Basic residues" evidence="1">
    <location>
        <begin position="35"/>
        <end position="50"/>
    </location>
</feature>
<dbReference type="Proteomes" id="UP000501240">
    <property type="component" value="Chromosome"/>
</dbReference>
<dbReference type="EMBL" id="CP053892">
    <property type="protein sequence ID" value="QKG23165.1"/>
    <property type="molecule type" value="Genomic_DNA"/>
</dbReference>
<reference evidence="2 3" key="1">
    <citation type="submission" date="2020-05" db="EMBL/GenBank/DDBJ databases">
        <title>Actinomadura verrucosospora NRRL-B18236 (PFL_A860) Genome sequencing and assembly.</title>
        <authorList>
            <person name="Samborskyy M."/>
        </authorList>
    </citation>
    <scope>NUCLEOTIDE SEQUENCE [LARGE SCALE GENOMIC DNA]</scope>
    <source>
        <strain evidence="2 3">NRRL:B18236</strain>
    </source>
</reference>
<keyword evidence="2" id="KW-0547">Nucleotide-binding</keyword>
<dbReference type="AlphaFoldDB" id="A0A7D4A5K2"/>
<gene>
    <name evidence="2" type="ORF">ACTIVE_4806</name>
</gene>
<name>A0A7D4A5K2_ACTVE</name>
<protein>
    <submittedName>
        <fullName evidence="2">ATP-dependent RNA helicase RhlE</fullName>
    </submittedName>
</protein>
<feature type="region of interest" description="Disordered" evidence="1">
    <location>
        <begin position="25"/>
        <end position="85"/>
    </location>
</feature>
<accession>A0A7D4A5K2</accession>
<keyword evidence="2" id="KW-0378">Hydrolase</keyword>
<proteinExistence type="predicted"/>
<organism evidence="2 3">
    <name type="scientific">Actinomadura verrucosospora</name>
    <dbReference type="NCBI Taxonomy" id="46165"/>
    <lineage>
        <taxon>Bacteria</taxon>
        <taxon>Bacillati</taxon>
        <taxon>Actinomycetota</taxon>
        <taxon>Actinomycetes</taxon>
        <taxon>Streptosporangiales</taxon>
        <taxon>Thermomonosporaceae</taxon>
        <taxon>Actinomadura</taxon>
    </lineage>
</organism>
<keyword evidence="2" id="KW-0347">Helicase</keyword>
<evidence type="ECO:0000313" key="2">
    <source>
        <dbReference type="EMBL" id="QKG23165.1"/>
    </source>
</evidence>
<sequence>MTVLGRARPRFASFAVGARLRLRPHRSDNAPARPLRPRAPRGFWRSRPRHPSSTAGSARRPTHTPLPSRSAARRSGWGCRPKTDAWRRPRCQCGVIWRGREASTATWRACSRPPQVSQWHPARGPSPRSSAAGPWPSSATEARSGPSAVPRTFGRPWRH</sequence>